<feature type="signal peptide" evidence="2">
    <location>
        <begin position="1"/>
        <end position="21"/>
    </location>
</feature>
<evidence type="ECO:0000256" key="2">
    <source>
        <dbReference type="SAM" id="SignalP"/>
    </source>
</evidence>
<dbReference type="CDD" id="cd07185">
    <property type="entry name" value="OmpA_C-like"/>
    <property type="match status" value="1"/>
</dbReference>
<feature type="domain" description="OmpA-like" evidence="3">
    <location>
        <begin position="53"/>
        <end position="160"/>
    </location>
</feature>
<dbReference type="SUPFAM" id="SSF103088">
    <property type="entry name" value="OmpA-like"/>
    <property type="match status" value="1"/>
</dbReference>
<protein>
    <recommendedName>
        <fullName evidence="3">OmpA-like domain-containing protein</fullName>
    </recommendedName>
</protein>
<gene>
    <name evidence="4" type="ORF">AVDCRST_MAG44-209</name>
</gene>
<sequence>MRRLMIMVAVIAGMAPSASFAQLRVPTIVQRVIPATRGRPQQPVVVGIDALRADFRLRAGSDTVYFGGDSGLLSAPTRATLAAQAQWLMRHSEMVVQIEGHADPADTRDHALAVGARRAEAVRQFLILLGVPAGQLTTVSYGKERAAGAANSRAVTVLVR</sequence>
<keyword evidence="2" id="KW-0732">Signal</keyword>
<keyword evidence="1" id="KW-0472">Membrane</keyword>
<dbReference type="EMBL" id="CADCVY010000016">
    <property type="protein sequence ID" value="CAA9491066.1"/>
    <property type="molecule type" value="Genomic_DNA"/>
</dbReference>
<dbReference type="Gene3D" id="3.30.1330.60">
    <property type="entry name" value="OmpA-like domain"/>
    <property type="match status" value="1"/>
</dbReference>
<dbReference type="PANTHER" id="PTHR30329">
    <property type="entry name" value="STATOR ELEMENT OF FLAGELLAR MOTOR COMPLEX"/>
    <property type="match status" value="1"/>
</dbReference>
<feature type="chain" id="PRO_5026718077" description="OmpA-like domain-containing protein" evidence="2">
    <location>
        <begin position="22"/>
        <end position="160"/>
    </location>
</feature>
<dbReference type="PROSITE" id="PS51123">
    <property type="entry name" value="OMPA_2"/>
    <property type="match status" value="1"/>
</dbReference>
<reference evidence="4" key="1">
    <citation type="submission" date="2020-02" db="EMBL/GenBank/DDBJ databases">
        <authorList>
            <person name="Meier V. D."/>
        </authorList>
    </citation>
    <scope>NUCLEOTIDE SEQUENCE</scope>
    <source>
        <strain evidence="4">AVDCRST_MAG44</strain>
    </source>
</reference>
<dbReference type="PANTHER" id="PTHR30329:SF21">
    <property type="entry name" value="LIPOPROTEIN YIAD-RELATED"/>
    <property type="match status" value="1"/>
</dbReference>
<dbReference type="GO" id="GO:0016020">
    <property type="term" value="C:membrane"/>
    <property type="evidence" value="ECO:0007669"/>
    <property type="project" value="UniProtKB-UniRule"/>
</dbReference>
<evidence type="ECO:0000313" key="4">
    <source>
        <dbReference type="EMBL" id="CAA9491066.1"/>
    </source>
</evidence>
<dbReference type="InterPro" id="IPR036737">
    <property type="entry name" value="OmpA-like_sf"/>
</dbReference>
<dbReference type="InterPro" id="IPR050330">
    <property type="entry name" value="Bact_OuterMem_StrucFunc"/>
</dbReference>
<dbReference type="AlphaFoldDB" id="A0A6J4SFI2"/>
<accession>A0A6J4SFI2</accession>
<organism evidence="4">
    <name type="scientific">uncultured Sphingomonas sp</name>
    <dbReference type="NCBI Taxonomy" id="158754"/>
    <lineage>
        <taxon>Bacteria</taxon>
        <taxon>Pseudomonadati</taxon>
        <taxon>Pseudomonadota</taxon>
        <taxon>Alphaproteobacteria</taxon>
        <taxon>Sphingomonadales</taxon>
        <taxon>Sphingomonadaceae</taxon>
        <taxon>Sphingomonas</taxon>
        <taxon>environmental samples</taxon>
    </lineage>
</organism>
<proteinExistence type="predicted"/>
<dbReference type="InterPro" id="IPR006665">
    <property type="entry name" value="OmpA-like"/>
</dbReference>
<name>A0A6J4SFI2_9SPHN</name>
<evidence type="ECO:0000259" key="3">
    <source>
        <dbReference type="PROSITE" id="PS51123"/>
    </source>
</evidence>
<evidence type="ECO:0000256" key="1">
    <source>
        <dbReference type="PROSITE-ProRule" id="PRU00473"/>
    </source>
</evidence>
<dbReference type="Pfam" id="PF00691">
    <property type="entry name" value="OmpA"/>
    <property type="match status" value="1"/>
</dbReference>